<evidence type="ECO:0000313" key="4">
    <source>
        <dbReference type="Proteomes" id="UP000188354"/>
    </source>
</evidence>
<name>A0A1J7GRR7_LUPAN</name>
<dbReference type="EMBL" id="CM007379">
    <property type="protein sequence ID" value="OIV92332.1"/>
    <property type="molecule type" value="Genomic_DNA"/>
</dbReference>
<dbReference type="Proteomes" id="UP000188354">
    <property type="component" value="Chromosome LG19"/>
</dbReference>
<proteinExistence type="predicted"/>
<feature type="region of interest" description="Disordered" evidence="1">
    <location>
        <begin position="1"/>
        <end position="22"/>
    </location>
</feature>
<sequence>MNKEVEASDWRNVQGERNSRKGYSKHKLQHFFVPLFFYVLMRFILLLIDEIYEENKV</sequence>
<dbReference type="AlphaFoldDB" id="A0A1J7GRR7"/>
<keyword evidence="2" id="KW-1133">Transmembrane helix</keyword>
<keyword evidence="2" id="KW-0812">Transmembrane</keyword>
<dbReference type="Gramene" id="OIV92332">
    <property type="protein sequence ID" value="OIV92332"/>
    <property type="gene ID" value="TanjilG_10542"/>
</dbReference>
<keyword evidence="4" id="KW-1185">Reference proteome</keyword>
<gene>
    <name evidence="3" type="ORF">TanjilG_10542</name>
</gene>
<evidence type="ECO:0000256" key="2">
    <source>
        <dbReference type="SAM" id="Phobius"/>
    </source>
</evidence>
<accession>A0A1J7GRR7</accession>
<reference evidence="3 4" key="1">
    <citation type="journal article" date="2017" name="Plant Biotechnol. J.">
        <title>A comprehensive draft genome sequence for lupin (Lupinus angustifolius), an emerging health food: insights into plant-microbe interactions and legume evolution.</title>
        <authorList>
            <person name="Hane J.K."/>
            <person name="Ming Y."/>
            <person name="Kamphuis L.G."/>
            <person name="Nelson M.N."/>
            <person name="Garg G."/>
            <person name="Atkins C.A."/>
            <person name="Bayer P.E."/>
            <person name="Bravo A."/>
            <person name="Bringans S."/>
            <person name="Cannon S."/>
            <person name="Edwards D."/>
            <person name="Foley R."/>
            <person name="Gao L.L."/>
            <person name="Harrison M.J."/>
            <person name="Huang W."/>
            <person name="Hurgobin B."/>
            <person name="Li S."/>
            <person name="Liu C.W."/>
            <person name="McGrath A."/>
            <person name="Morahan G."/>
            <person name="Murray J."/>
            <person name="Weller J."/>
            <person name="Jian J."/>
            <person name="Singh K.B."/>
        </authorList>
    </citation>
    <scope>NUCLEOTIDE SEQUENCE [LARGE SCALE GENOMIC DNA]</scope>
    <source>
        <strain evidence="4">cv. Tanjil</strain>
        <tissue evidence="3">Whole plant</tissue>
    </source>
</reference>
<evidence type="ECO:0000313" key="3">
    <source>
        <dbReference type="EMBL" id="OIV92332.1"/>
    </source>
</evidence>
<organism evidence="3 4">
    <name type="scientific">Lupinus angustifolius</name>
    <name type="common">Narrow-leaved blue lupine</name>
    <dbReference type="NCBI Taxonomy" id="3871"/>
    <lineage>
        <taxon>Eukaryota</taxon>
        <taxon>Viridiplantae</taxon>
        <taxon>Streptophyta</taxon>
        <taxon>Embryophyta</taxon>
        <taxon>Tracheophyta</taxon>
        <taxon>Spermatophyta</taxon>
        <taxon>Magnoliopsida</taxon>
        <taxon>eudicotyledons</taxon>
        <taxon>Gunneridae</taxon>
        <taxon>Pentapetalae</taxon>
        <taxon>rosids</taxon>
        <taxon>fabids</taxon>
        <taxon>Fabales</taxon>
        <taxon>Fabaceae</taxon>
        <taxon>Papilionoideae</taxon>
        <taxon>50 kb inversion clade</taxon>
        <taxon>genistoids sensu lato</taxon>
        <taxon>core genistoids</taxon>
        <taxon>Genisteae</taxon>
        <taxon>Lupinus</taxon>
    </lineage>
</organism>
<keyword evidence="2" id="KW-0472">Membrane</keyword>
<protein>
    <submittedName>
        <fullName evidence="3">Uncharacterized protein</fullName>
    </submittedName>
</protein>
<evidence type="ECO:0000256" key="1">
    <source>
        <dbReference type="SAM" id="MobiDB-lite"/>
    </source>
</evidence>
<feature type="transmembrane region" description="Helical" evidence="2">
    <location>
        <begin position="28"/>
        <end position="48"/>
    </location>
</feature>